<proteinExistence type="predicted"/>
<dbReference type="SUPFAM" id="SSF55073">
    <property type="entry name" value="Nucleotide cyclase"/>
    <property type="match status" value="1"/>
</dbReference>
<organism evidence="2 3">
    <name type="scientific">Elstera cyanobacteriorum</name>
    <dbReference type="NCBI Taxonomy" id="2022747"/>
    <lineage>
        <taxon>Bacteria</taxon>
        <taxon>Pseudomonadati</taxon>
        <taxon>Pseudomonadota</taxon>
        <taxon>Alphaproteobacteria</taxon>
        <taxon>Rhodospirillales</taxon>
        <taxon>Rhodospirillaceae</taxon>
        <taxon>Elstera</taxon>
    </lineage>
</organism>
<evidence type="ECO:0000313" key="3">
    <source>
        <dbReference type="Proteomes" id="UP000216361"/>
    </source>
</evidence>
<dbReference type="OrthoDB" id="9768499at2"/>
<comment type="caution">
    <text evidence="2">The sequence shown here is derived from an EMBL/GenBank/DDBJ whole genome shotgun (WGS) entry which is preliminary data.</text>
</comment>
<keyword evidence="3" id="KW-1185">Reference proteome</keyword>
<dbReference type="InterPro" id="IPR029787">
    <property type="entry name" value="Nucleotide_cyclase"/>
</dbReference>
<gene>
    <name evidence="2" type="ORF">CHR90_12665</name>
</gene>
<dbReference type="EMBL" id="NOXS01000033">
    <property type="protein sequence ID" value="OYQ17822.1"/>
    <property type="molecule type" value="Genomic_DNA"/>
</dbReference>
<feature type="domain" description="Guanylate cyclase" evidence="1">
    <location>
        <begin position="174"/>
        <end position="307"/>
    </location>
</feature>
<name>A0A255XLM6_9PROT</name>
<dbReference type="CDD" id="cd07302">
    <property type="entry name" value="CHD"/>
    <property type="match status" value="1"/>
</dbReference>
<dbReference type="Gene3D" id="3.30.70.1230">
    <property type="entry name" value="Nucleotide cyclase"/>
    <property type="match status" value="1"/>
</dbReference>
<dbReference type="Proteomes" id="UP000216361">
    <property type="component" value="Unassembled WGS sequence"/>
</dbReference>
<dbReference type="GO" id="GO:0035556">
    <property type="term" value="P:intracellular signal transduction"/>
    <property type="evidence" value="ECO:0007669"/>
    <property type="project" value="InterPro"/>
</dbReference>
<dbReference type="InterPro" id="IPR050697">
    <property type="entry name" value="Adenylyl/Guanylyl_Cyclase_3/4"/>
</dbReference>
<evidence type="ECO:0000259" key="1">
    <source>
        <dbReference type="PROSITE" id="PS50125"/>
    </source>
</evidence>
<sequence length="367" mass="39978">MREADWRRIKRFLRVLVIGAFVGAVFGSLIGQTYRQDLATTLFIGPFIGIVHGALITASIGGFEMFFPLTAWGRALRRASFAVTLAIKVPLYCGLILVIEYFRLGEVVAAAFGVIQAVEPVDLSNPLMVLSIVFSLFFIVVFIETMQINQIMGPGTLTRFVFGYYHRPRLEHRFFLFVDLLGSTRLAESLGPLAYQRFLNGVFQAASDPISDHQGEIYQYVGDQMVVTWTEKAGTGGKRGACRPLDCVFALKDAITALGPAYLKEYREAPAVRAALHYGEVVVGEIGDAKRDIAFHGDVLNATARLEGVARDYQGFFIASAAALDRLAAAAGGWPSAYSYRRLGALPLKGKAAPVEAVLVAQAALGQ</sequence>
<dbReference type="Pfam" id="PF00211">
    <property type="entry name" value="Guanylate_cyc"/>
    <property type="match status" value="1"/>
</dbReference>
<dbReference type="GO" id="GO:0009190">
    <property type="term" value="P:cyclic nucleotide biosynthetic process"/>
    <property type="evidence" value="ECO:0007669"/>
    <property type="project" value="InterPro"/>
</dbReference>
<protein>
    <recommendedName>
        <fullName evidence="1">Guanylate cyclase domain-containing protein</fullName>
    </recommendedName>
</protein>
<evidence type="ECO:0000313" key="2">
    <source>
        <dbReference type="EMBL" id="OYQ17822.1"/>
    </source>
</evidence>
<dbReference type="AlphaFoldDB" id="A0A255XLM6"/>
<dbReference type="GO" id="GO:0004016">
    <property type="term" value="F:adenylate cyclase activity"/>
    <property type="evidence" value="ECO:0007669"/>
    <property type="project" value="UniProtKB-ARBA"/>
</dbReference>
<dbReference type="PROSITE" id="PS50125">
    <property type="entry name" value="GUANYLATE_CYCLASE_2"/>
    <property type="match status" value="1"/>
</dbReference>
<accession>A0A255XLM6</accession>
<dbReference type="PANTHER" id="PTHR43081">
    <property type="entry name" value="ADENYLATE CYCLASE, TERMINAL-DIFFERENTIATION SPECIFIC-RELATED"/>
    <property type="match status" value="1"/>
</dbReference>
<dbReference type="PANTHER" id="PTHR43081:SF1">
    <property type="entry name" value="ADENYLATE CYCLASE, TERMINAL-DIFFERENTIATION SPECIFIC"/>
    <property type="match status" value="1"/>
</dbReference>
<reference evidence="2 3" key="1">
    <citation type="submission" date="2017-07" db="EMBL/GenBank/DDBJ databases">
        <title>Elstera cyanobacteriorum sp. nov., a novel bacterium isolated from cyanobacterial aggregates in a eutrophic lake.</title>
        <authorList>
            <person name="Cai H."/>
        </authorList>
    </citation>
    <scope>NUCLEOTIDE SEQUENCE [LARGE SCALE GENOMIC DNA]</scope>
    <source>
        <strain evidence="2 3">TH019</strain>
    </source>
</reference>
<dbReference type="InterPro" id="IPR001054">
    <property type="entry name" value="A/G_cyclase"/>
</dbReference>
<dbReference type="RefSeq" id="WP_094409384.1">
    <property type="nucleotide sequence ID" value="NZ_BMJZ01000002.1"/>
</dbReference>